<dbReference type="STRING" id="97972.A0A2V1D013"/>
<evidence type="ECO:0000313" key="5">
    <source>
        <dbReference type="Proteomes" id="UP000244855"/>
    </source>
</evidence>
<reference evidence="4 5" key="1">
    <citation type="journal article" date="2018" name="Sci. Rep.">
        <title>Comparative genomics provides insights into the lifestyle and reveals functional heterogeneity of dark septate endophytic fungi.</title>
        <authorList>
            <person name="Knapp D.G."/>
            <person name="Nemeth J.B."/>
            <person name="Barry K."/>
            <person name="Hainaut M."/>
            <person name="Henrissat B."/>
            <person name="Johnson J."/>
            <person name="Kuo A."/>
            <person name="Lim J.H.P."/>
            <person name="Lipzen A."/>
            <person name="Nolan M."/>
            <person name="Ohm R.A."/>
            <person name="Tamas L."/>
            <person name="Grigoriev I.V."/>
            <person name="Spatafora J.W."/>
            <person name="Nagy L.G."/>
            <person name="Kovacs G.M."/>
        </authorList>
    </citation>
    <scope>NUCLEOTIDE SEQUENCE [LARGE SCALE GENOMIC DNA]</scope>
    <source>
        <strain evidence="4 5">DSE2036</strain>
    </source>
</reference>
<organism evidence="4 5">
    <name type="scientific">Periconia macrospinosa</name>
    <dbReference type="NCBI Taxonomy" id="97972"/>
    <lineage>
        <taxon>Eukaryota</taxon>
        <taxon>Fungi</taxon>
        <taxon>Dikarya</taxon>
        <taxon>Ascomycota</taxon>
        <taxon>Pezizomycotina</taxon>
        <taxon>Dothideomycetes</taxon>
        <taxon>Pleosporomycetidae</taxon>
        <taxon>Pleosporales</taxon>
        <taxon>Massarineae</taxon>
        <taxon>Periconiaceae</taxon>
        <taxon>Periconia</taxon>
    </lineage>
</organism>
<dbReference type="AlphaFoldDB" id="A0A2V1D013"/>
<feature type="domain" description="NmrA-like" evidence="3">
    <location>
        <begin position="3"/>
        <end position="250"/>
    </location>
</feature>
<protein>
    <submittedName>
        <fullName evidence="4">NAD(P)-binding protein</fullName>
    </submittedName>
</protein>
<dbReference type="Proteomes" id="UP000244855">
    <property type="component" value="Unassembled WGS sequence"/>
</dbReference>
<dbReference type="Pfam" id="PF05368">
    <property type="entry name" value="NmrA"/>
    <property type="match status" value="1"/>
</dbReference>
<keyword evidence="5" id="KW-1185">Reference proteome</keyword>
<dbReference type="GO" id="GO:0016491">
    <property type="term" value="F:oxidoreductase activity"/>
    <property type="evidence" value="ECO:0007669"/>
    <property type="project" value="UniProtKB-KW"/>
</dbReference>
<dbReference type="PANTHER" id="PTHR47706:SF9">
    <property type="entry name" value="NMRA-LIKE DOMAIN-CONTAINING PROTEIN-RELATED"/>
    <property type="match status" value="1"/>
</dbReference>
<evidence type="ECO:0000256" key="1">
    <source>
        <dbReference type="ARBA" id="ARBA00022857"/>
    </source>
</evidence>
<gene>
    <name evidence="4" type="ORF">DM02DRAFT_577144</name>
</gene>
<dbReference type="InterPro" id="IPR008030">
    <property type="entry name" value="NmrA-like"/>
</dbReference>
<dbReference type="SUPFAM" id="SSF51735">
    <property type="entry name" value="NAD(P)-binding Rossmann-fold domains"/>
    <property type="match status" value="1"/>
</dbReference>
<dbReference type="InterPro" id="IPR036291">
    <property type="entry name" value="NAD(P)-bd_dom_sf"/>
</dbReference>
<keyword evidence="1" id="KW-0521">NADP</keyword>
<dbReference type="PANTHER" id="PTHR47706">
    <property type="entry name" value="NMRA-LIKE FAMILY PROTEIN"/>
    <property type="match status" value="1"/>
</dbReference>
<dbReference type="InterPro" id="IPR051609">
    <property type="entry name" value="NmrA/Isoflavone_reductase-like"/>
</dbReference>
<accession>A0A2V1D013</accession>
<keyword evidence="2" id="KW-0560">Oxidoreductase</keyword>
<sequence>MAKQRVLLLGAHGETGETILEGLLKDGNFEVSALVQPSSVAKPTVQALAARNIPLVVADIKGPQDALVEAITGFDTIISTIGPASQLAQIPLVDAAAKAGIKRFVPCAFLTVCPPDGVMTLRSDKEKVYHRIWKHRLPYTIIDVGFWHQLSVFSVPSGKLNYGLLLDHKEIYGDGNTKSLLTDMRDIGSYVAKIIKDPRTLNQKVFTWSDELSQNDVIQMIVQKTGEKPVTKQIPDTEMYAAITRANAAIEKDASNVQAWILLTETEYNVSKHIRGDNTAAVAKYLGYLDAKELYPEFEPIPFEHFLDELVTGQAKKPYSVTNPDLIKMFHVGEDGLYALDTNTVV</sequence>
<evidence type="ECO:0000313" key="4">
    <source>
        <dbReference type="EMBL" id="PVH91335.1"/>
    </source>
</evidence>
<dbReference type="OrthoDB" id="419598at2759"/>
<evidence type="ECO:0000256" key="2">
    <source>
        <dbReference type="ARBA" id="ARBA00023002"/>
    </source>
</evidence>
<evidence type="ECO:0000259" key="3">
    <source>
        <dbReference type="Pfam" id="PF05368"/>
    </source>
</evidence>
<name>A0A2V1D013_9PLEO</name>
<dbReference type="EMBL" id="KZ805891">
    <property type="protein sequence ID" value="PVH91335.1"/>
    <property type="molecule type" value="Genomic_DNA"/>
</dbReference>
<dbReference type="Gene3D" id="3.40.50.720">
    <property type="entry name" value="NAD(P)-binding Rossmann-like Domain"/>
    <property type="match status" value="1"/>
</dbReference>
<proteinExistence type="predicted"/>
<dbReference type="Gene3D" id="3.90.25.10">
    <property type="entry name" value="UDP-galactose 4-epimerase, domain 1"/>
    <property type="match status" value="1"/>
</dbReference>